<proteinExistence type="predicted"/>
<feature type="region of interest" description="Disordered" evidence="1">
    <location>
        <begin position="33"/>
        <end position="59"/>
    </location>
</feature>
<dbReference type="Proteomes" id="UP000765509">
    <property type="component" value="Unassembled WGS sequence"/>
</dbReference>
<protein>
    <submittedName>
        <fullName evidence="2">Uncharacterized protein</fullName>
    </submittedName>
</protein>
<sequence>MEGAASSIRGGMTSRRSRLFSGLLGGYPGISQGCRSILGQSEDEEEEESVEEQESEENEVVAALAGAPEASEALNLALSNQPLFSQDDGENDPINDTAHSRSSYQAQFKSPIIQDSIHEGT</sequence>
<gene>
    <name evidence="2" type="ORF">O181_000069</name>
</gene>
<feature type="compositionally biased region" description="Acidic residues" evidence="1">
    <location>
        <begin position="41"/>
        <end position="59"/>
    </location>
</feature>
<evidence type="ECO:0000256" key="1">
    <source>
        <dbReference type="SAM" id="MobiDB-lite"/>
    </source>
</evidence>
<reference evidence="2" key="1">
    <citation type="submission" date="2021-03" db="EMBL/GenBank/DDBJ databases">
        <title>Draft genome sequence of rust myrtle Austropuccinia psidii MF-1, a brazilian biotype.</title>
        <authorList>
            <person name="Quecine M.C."/>
            <person name="Pachon D.M.R."/>
            <person name="Bonatelli M.L."/>
            <person name="Correr F.H."/>
            <person name="Franceschini L.M."/>
            <person name="Leite T.F."/>
            <person name="Margarido G.R.A."/>
            <person name="Almeida C.A."/>
            <person name="Ferrarezi J.A."/>
            <person name="Labate C.A."/>
        </authorList>
    </citation>
    <scope>NUCLEOTIDE SEQUENCE</scope>
    <source>
        <strain evidence="2">MF-1</strain>
    </source>
</reference>
<evidence type="ECO:0000313" key="3">
    <source>
        <dbReference type="Proteomes" id="UP000765509"/>
    </source>
</evidence>
<comment type="caution">
    <text evidence="2">The sequence shown here is derived from an EMBL/GenBank/DDBJ whole genome shotgun (WGS) entry which is preliminary data.</text>
</comment>
<accession>A0A9Q3B7W0</accession>
<dbReference type="AlphaFoldDB" id="A0A9Q3B7W0"/>
<dbReference type="EMBL" id="AVOT02000006">
    <property type="protein sequence ID" value="MBW0460354.1"/>
    <property type="molecule type" value="Genomic_DNA"/>
</dbReference>
<organism evidence="2 3">
    <name type="scientific">Austropuccinia psidii MF-1</name>
    <dbReference type="NCBI Taxonomy" id="1389203"/>
    <lineage>
        <taxon>Eukaryota</taxon>
        <taxon>Fungi</taxon>
        <taxon>Dikarya</taxon>
        <taxon>Basidiomycota</taxon>
        <taxon>Pucciniomycotina</taxon>
        <taxon>Pucciniomycetes</taxon>
        <taxon>Pucciniales</taxon>
        <taxon>Sphaerophragmiaceae</taxon>
        <taxon>Austropuccinia</taxon>
    </lineage>
</organism>
<feature type="region of interest" description="Disordered" evidence="1">
    <location>
        <begin position="75"/>
        <end position="121"/>
    </location>
</feature>
<keyword evidence="3" id="KW-1185">Reference proteome</keyword>
<name>A0A9Q3B7W0_9BASI</name>
<evidence type="ECO:0000313" key="2">
    <source>
        <dbReference type="EMBL" id="MBW0460354.1"/>
    </source>
</evidence>